<feature type="transmembrane region" description="Helical" evidence="1">
    <location>
        <begin position="151"/>
        <end position="170"/>
    </location>
</feature>
<dbReference type="Proteomes" id="UP000632766">
    <property type="component" value="Unassembled WGS sequence"/>
</dbReference>
<keyword evidence="1" id="KW-0812">Transmembrane</keyword>
<keyword evidence="1" id="KW-0472">Membrane</keyword>
<proteinExistence type="predicted"/>
<feature type="transmembrane region" description="Helical" evidence="1">
    <location>
        <begin position="190"/>
        <end position="211"/>
    </location>
</feature>
<feature type="transmembrane region" description="Helical" evidence="1">
    <location>
        <begin position="79"/>
        <end position="108"/>
    </location>
</feature>
<feature type="transmembrane region" description="Helical" evidence="1">
    <location>
        <begin position="12"/>
        <end position="34"/>
    </location>
</feature>
<dbReference type="RefSeq" id="WP_198127025.1">
    <property type="nucleotide sequence ID" value="NZ_JAECZC010000056.1"/>
</dbReference>
<evidence type="ECO:0000313" key="3">
    <source>
        <dbReference type="Proteomes" id="UP000632766"/>
    </source>
</evidence>
<comment type="caution">
    <text evidence="2">The sequence shown here is derived from an EMBL/GenBank/DDBJ whole genome shotgun (WGS) entry which is preliminary data.</text>
</comment>
<keyword evidence="3" id="KW-1185">Reference proteome</keyword>
<keyword evidence="1" id="KW-1133">Transmembrane helix</keyword>
<evidence type="ECO:0000313" key="2">
    <source>
        <dbReference type="EMBL" id="MBH8565223.1"/>
    </source>
</evidence>
<evidence type="ECO:0000256" key="1">
    <source>
        <dbReference type="SAM" id="Phobius"/>
    </source>
</evidence>
<accession>A0A8J7LA77</accession>
<reference evidence="2 3" key="1">
    <citation type="journal article" date="2021" name="Int. J. Syst. Evol. Microbiol.">
        <title>Amazonocrinis nigriterrae gen. nov., sp. nov., Atlanticothrix silvestris gen. nov., sp. nov. and Dendronalium phyllosphericum gen. nov., sp. nov., nostocacean cyanobacteria from Brazilian environments.</title>
        <authorList>
            <person name="Alvarenga D.O."/>
            <person name="Andreote A.P.D."/>
            <person name="Branco L.H.Z."/>
            <person name="Delbaje E."/>
            <person name="Cruz R.B."/>
            <person name="Varani A.M."/>
            <person name="Fiore M.F."/>
        </authorList>
    </citation>
    <scope>NUCLEOTIDE SEQUENCE [LARGE SCALE GENOMIC DNA]</scope>
    <source>
        <strain evidence="2 3">CENA67</strain>
    </source>
</reference>
<protein>
    <submittedName>
        <fullName evidence="2">Uncharacterized protein</fullName>
    </submittedName>
</protein>
<name>A0A8J7LA77_9NOST</name>
<dbReference type="EMBL" id="JAECZC010000056">
    <property type="protein sequence ID" value="MBH8565223.1"/>
    <property type="molecule type" value="Genomic_DNA"/>
</dbReference>
<dbReference type="AlphaFoldDB" id="A0A8J7LA77"/>
<organism evidence="2 3">
    <name type="scientific">Amazonocrinis nigriterrae CENA67</name>
    <dbReference type="NCBI Taxonomy" id="2794033"/>
    <lineage>
        <taxon>Bacteria</taxon>
        <taxon>Bacillati</taxon>
        <taxon>Cyanobacteriota</taxon>
        <taxon>Cyanophyceae</taxon>
        <taxon>Nostocales</taxon>
        <taxon>Nostocaceae</taxon>
        <taxon>Amazonocrinis</taxon>
        <taxon>Amazonocrinis nigriterrae</taxon>
    </lineage>
</organism>
<feature type="transmembrane region" description="Helical" evidence="1">
    <location>
        <begin position="114"/>
        <end position="139"/>
    </location>
</feature>
<gene>
    <name evidence="2" type="ORF">I8748_24070</name>
</gene>
<feature type="transmembrane region" description="Helical" evidence="1">
    <location>
        <begin position="46"/>
        <end position="67"/>
    </location>
</feature>
<sequence length="221" mass="23801">MHKQNQHQGLFLWEKWVMATAFGSVVGFGAIAAFNAITSRVENVNIYIILLVVGIVEGVVLGFSQLLALRRYIHKPIGWVIFTTIAAVLAWLIGLALSYLMAVAFSFLGDGMKFLVLLPAIVLLGGGVGAVLGFAQWLLFQAYVRIYIRQAGWWVGANTLAWSLGLLIAFMDIGFEQSDGLSIHNALNAAVTGAAMGTVVGASTGIFLVWLMNLSRGGIEN</sequence>